<feature type="transmembrane region" description="Helical" evidence="11">
    <location>
        <begin position="467"/>
        <end position="485"/>
    </location>
</feature>
<evidence type="ECO:0000256" key="9">
    <source>
        <dbReference type="PIRNR" id="PIRNR004862"/>
    </source>
</evidence>
<dbReference type="InterPro" id="IPR043427">
    <property type="entry name" value="YscJ/FliF"/>
</dbReference>
<keyword evidence="14" id="KW-0969">Cilium</keyword>
<dbReference type="PIRSF" id="PIRSF004862">
    <property type="entry name" value="FliF"/>
    <property type="match status" value="1"/>
</dbReference>
<name>A0ABT1BR81_9BURK</name>
<gene>
    <name evidence="14" type="primary">fliF</name>
    <name evidence="14" type="ORF">M0L44_17130</name>
</gene>
<feature type="compositionally biased region" description="Polar residues" evidence="10">
    <location>
        <begin position="286"/>
        <end position="320"/>
    </location>
</feature>
<reference evidence="14 15" key="1">
    <citation type="submission" date="2022-06" db="EMBL/GenBank/DDBJ databases">
        <title>Ideonella sp. NS12-5 Genome sequencing and assembly.</title>
        <authorList>
            <person name="Jung Y."/>
        </authorList>
    </citation>
    <scope>NUCLEOTIDE SEQUENCE [LARGE SCALE GENOMIC DNA]</scope>
    <source>
        <strain evidence="14 15">NS12-5</strain>
    </source>
</reference>
<dbReference type="PRINTS" id="PR01009">
    <property type="entry name" value="FLGMRINGFLIF"/>
</dbReference>
<evidence type="ECO:0000256" key="3">
    <source>
        <dbReference type="ARBA" id="ARBA00007971"/>
    </source>
</evidence>
<feature type="transmembrane region" description="Helical" evidence="11">
    <location>
        <begin position="38"/>
        <end position="57"/>
    </location>
</feature>
<dbReference type="Proteomes" id="UP001204851">
    <property type="component" value="Unassembled WGS sequence"/>
</dbReference>
<feature type="region of interest" description="Disordered" evidence="10">
    <location>
        <begin position="286"/>
        <end position="340"/>
    </location>
</feature>
<comment type="caution">
    <text evidence="14">The sequence shown here is derived from an EMBL/GenBank/DDBJ whole genome shotgun (WGS) entry which is preliminary data.</text>
</comment>
<comment type="function">
    <text evidence="9">The M ring may be actively involved in energy transduction.</text>
</comment>
<evidence type="ECO:0000256" key="1">
    <source>
        <dbReference type="ARBA" id="ARBA00004117"/>
    </source>
</evidence>
<keyword evidence="4" id="KW-1003">Cell membrane</keyword>
<keyword evidence="15" id="KW-1185">Reference proteome</keyword>
<evidence type="ECO:0000256" key="2">
    <source>
        <dbReference type="ARBA" id="ARBA00004651"/>
    </source>
</evidence>
<evidence type="ECO:0000256" key="4">
    <source>
        <dbReference type="ARBA" id="ARBA00022475"/>
    </source>
</evidence>
<evidence type="ECO:0000256" key="8">
    <source>
        <dbReference type="ARBA" id="ARBA00023143"/>
    </source>
</evidence>
<dbReference type="Gene3D" id="3.30.300.30">
    <property type="match status" value="1"/>
</dbReference>
<keyword evidence="8 9" id="KW-0975">Bacterial flagellum</keyword>
<evidence type="ECO:0000313" key="15">
    <source>
        <dbReference type="Proteomes" id="UP001204851"/>
    </source>
</evidence>
<dbReference type="Pfam" id="PF01514">
    <property type="entry name" value="YscJ_FliF"/>
    <property type="match status" value="1"/>
</dbReference>
<evidence type="ECO:0000256" key="5">
    <source>
        <dbReference type="ARBA" id="ARBA00022692"/>
    </source>
</evidence>
<evidence type="ECO:0000256" key="7">
    <source>
        <dbReference type="ARBA" id="ARBA00023136"/>
    </source>
</evidence>
<evidence type="ECO:0000256" key="10">
    <source>
        <dbReference type="SAM" id="MobiDB-lite"/>
    </source>
</evidence>
<feature type="domain" description="Flagellar M-ring C-terminal" evidence="13">
    <location>
        <begin position="264"/>
        <end position="441"/>
    </location>
</feature>
<dbReference type="PANTHER" id="PTHR30046">
    <property type="entry name" value="FLAGELLAR M-RING PROTEIN"/>
    <property type="match status" value="1"/>
</dbReference>
<evidence type="ECO:0000259" key="12">
    <source>
        <dbReference type="Pfam" id="PF01514"/>
    </source>
</evidence>
<evidence type="ECO:0000256" key="6">
    <source>
        <dbReference type="ARBA" id="ARBA00022989"/>
    </source>
</evidence>
<dbReference type="Pfam" id="PF08345">
    <property type="entry name" value="YscJ_FliF_C"/>
    <property type="match status" value="1"/>
</dbReference>
<keyword evidence="14" id="KW-0966">Cell projection</keyword>
<dbReference type="InterPro" id="IPR045851">
    <property type="entry name" value="AMP-bd_C_sf"/>
</dbReference>
<keyword evidence="14" id="KW-0282">Flagellum</keyword>
<dbReference type="EMBL" id="JAMXMC010000010">
    <property type="protein sequence ID" value="MCO5978424.1"/>
    <property type="molecule type" value="Genomic_DNA"/>
</dbReference>
<accession>A0ABT1BR81</accession>
<protein>
    <recommendedName>
        <fullName evidence="9">Flagellar M-ring protein</fullName>
    </recommendedName>
</protein>
<proteinExistence type="inferred from homology"/>
<dbReference type="InterPro" id="IPR000067">
    <property type="entry name" value="FlgMring_FliF"/>
</dbReference>
<keyword evidence="5 11" id="KW-0812">Transmembrane</keyword>
<dbReference type="InterPro" id="IPR013556">
    <property type="entry name" value="Flag_M-ring_C"/>
</dbReference>
<sequence length="568" mass="60232">MDTALATPVPLEPALPDAPPKNFVGRLATMPAASKMKLGVAMAAVLAALVAMAIWAGQGDWKILYANLPDKEAGSIVAQLQQMNVPYKYSEGGGAIMVPADKVYDLKMRLAAAGLPKASVTGNELLDNARFGQTDRQERSNMQRALEGELARTILKLDGVEDVRVHLALPQQNGFFREQQKPSASVMLTLFAGRSLDRGQTAAIVHLVSSSVPDLDAKAVSVVDQHGTLLSGPGENSQQSLDEQQLRYVHQVEASYLKRVQDILEPVVGRDNLRVAVTTDVDFTQSEATSEQFRPNQGDQPAAVRSQQMTESSNPGNTVPTGVPGAATNQPPVPAQAPINGASAPLQAAYASTNGGNSKKESVTNYEVDKTVRVTRNATGMIKRVNAAVVVNYRTATDPKGKTSTNAPTQEELDKLTALVQEAVGYDKDRGDSVRVVAAPFQAPAEPSDEALPLWQQPWVRDLLRTAAVPAALTLVALALIFGVIRPTLKDVFAPPPPPPGEAEGEKLAQLDAVVDDATALPGTDAAGTPLLENAAVNGKLEAARQLARDNPAAVANIMREWVTGEAA</sequence>
<dbReference type="NCBIfam" id="TIGR00206">
    <property type="entry name" value="fliF"/>
    <property type="match status" value="1"/>
</dbReference>
<organism evidence="14 15">
    <name type="scientific">Ideonella oryzae</name>
    <dbReference type="NCBI Taxonomy" id="2937441"/>
    <lineage>
        <taxon>Bacteria</taxon>
        <taxon>Pseudomonadati</taxon>
        <taxon>Pseudomonadota</taxon>
        <taxon>Betaproteobacteria</taxon>
        <taxon>Burkholderiales</taxon>
        <taxon>Sphaerotilaceae</taxon>
        <taxon>Ideonella</taxon>
    </lineage>
</organism>
<evidence type="ECO:0000313" key="14">
    <source>
        <dbReference type="EMBL" id="MCO5978424.1"/>
    </source>
</evidence>
<keyword evidence="6 11" id="KW-1133">Transmembrane helix</keyword>
<dbReference type="InterPro" id="IPR006182">
    <property type="entry name" value="FliF_N_dom"/>
</dbReference>
<evidence type="ECO:0000256" key="11">
    <source>
        <dbReference type="SAM" id="Phobius"/>
    </source>
</evidence>
<feature type="domain" description="Flagellar M-ring N-terminal" evidence="12">
    <location>
        <begin position="59"/>
        <end position="231"/>
    </location>
</feature>
<dbReference type="PANTHER" id="PTHR30046:SF0">
    <property type="entry name" value="FLAGELLAR M-RING PROTEIN"/>
    <property type="match status" value="1"/>
</dbReference>
<dbReference type="RefSeq" id="WP_252771030.1">
    <property type="nucleotide sequence ID" value="NZ_JAMXMC010000010.1"/>
</dbReference>
<keyword evidence="7 11" id="KW-0472">Membrane</keyword>
<evidence type="ECO:0000259" key="13">
    <source>
        <dbReference type="Pfam" id="PF08345"/>
    </source>
</evidence>
<comment type="subcellular location">
    <subcellularLocation>
        <location evidence="1 9">Bacterial flagellum basal body</location>
    </subcellularLocation>
    <subcellularLocation>
        <location evidence="2">Cell membrane</location>
        <topology evidence="2">Multi-pass membrane protein</topology>
    </subcellularLocation>
</comment>
<comment type="similarity">
    <text evidence="3 9">Belongs to the FliF family.</text>
</comment>